<keyword evidence="5" id="KW-0653">Protein transport</keyword>
<keyword evidence="2" id="KW-0813">Transport</keyword>
<evidence type="ECO:0000313" key="7">
    <source>
        <dbReference type="Proteomes" id="UP001152561"/>
    </source>
</evidence>
<evidence type="ECO:0000256" key="4">
    <source>
        <dbReference type="ARBA" id="ARBA00022737"/>
    </source>
</evidence>
<gene>
    <name evidence="6" type="ORF">K7X08_026713</name>
</gene>
<dbReference type="InterPro" id="IPR016024">
    <property type="entry name" value="ARM-type_fold"/>
</dbReference>
<dbReference type="InterPro" id="IPR011989">
    <property type="entry name" value="ARM-like"/>
</dbReference>
<proteinExistence type="predicted"/>
<reference evidence="7" key="1">
    <citation type="journal article" date="2023" name="Proc. Natl. Acad. Sci. U.S.A.">
        <title>Genomic and structural basis for evolution of tropane alkaloid biosynthesis.</title>
        <authorList>
            <person name="Wanga Y.-J."/>
            <person name="Taina T."/>
            <person name="Yua J.-Y."/>
            <person name="Lia J."/>
            <person name="Xua B."/>
            <person name="Chenc J."/>
            <person name="D'Auriad J.C."/>
            <person name="Huanga J.-P."/>
            <person name="Huanga S.-X."/>
        </authorList>
    </citation>
    <scope>NUCLEOTIDE SEQUENCE [LARGE SCALE GENOMIC DNA]</scope>
    <source>
        <strain evidence="7">cv. KIB-2019</strain>
    </source>
</reference>
<dbReference type="GO" id="GO:0005634">
    <property type="term" value="C:nucleus"/>
    <property type="evidence" value="ECO:0007669"/>
    <property type="project" value="UniProtKB-SubCell"/>
</dbReference>
<name>A0A9Q1QXA1_9SOLA</name>
<comment type="caution">
    <text evidence="6">The sequence shown here is derived from an EMBL/GenBank/DDBJ whole genome shotgun (WGS) entry which is preliminary data.</text>
</comment>
<evidence type="ECO:0000256" key="5">
    <source>
        <dbReference type="ARBA" id="ARBA00022927"/>
    </source>
</evidence>
<comment type="subcellular location">
    <subcellularLocation>
        <location evidence="1">Cytoplasm</location>
    </subcellularLocation>
</comment>
<keyword evidence="4" id="KW-0677">Repeat</keyword>
<keyword evidence="7" id="KW-1185">Reference proteome</keyword>
<accession>A0A9Q1QXA1</accession>
<dbReference type="PANTHER" id="PTHR10527">
    <property type="entry name" value="IMPORTIN BETA"/>
    <property type="match status" value="1"/>
</dbReference>
<dbReference type="Gene3D" id="1.25.10.10">
    <property type="entry name" value="Leucine-rich Repeat Variant"/>
    <property type="match status" value="1"/>
</dbReference>
<dbReference type="InterPro" id="IPR040122">
    <property type="entry name" value="Importin_beta"/>
</dbReference>
<evidence type="ECO:0000256" key="3">
    <source>
        <dbReference type="ARBA" id="ARBA00022490"/>
    </source>
</evidence>
<sequence>MVLNCLQDPHPRVRWAACNAIYWLLDNFSPHLQEKYHNQVLLALAEAVDDFHPRVLAHAATALCNFGVPGKPETLIPYLDGLVNKLLVLIKVSKIEATKLQSA</sequence>
<dbReference type="GO" id="GO:0006606">
    <property type="term" value="P:protein import into nucleus"/>
    <property type="evidence" value="ECO:0007669"/>
    <property type="project" value="InterPro"/>
</dbReference>
<dbReference type="EMBL" id="JAJAGQ010000021">
    <property type="protein sequence ID" value="KAJ8531279.1"/>
    <property type="molecule type" value="Genomic_DNA"/>
</dbReference>
<keyword evidence="3" id="KW-0963">Cytoplasm</keyword>
<dbReference type="Proteomes" id="UP001152561">
    <property type="component" value="Unassembled WGS sequence"/>
</dbReference>
<evidence type="ECO:0000313" key="6">
    <source>
        <dbReference type="EMBL" id="KAJ8531279.1"/>
    </source>
</evidence>
<dbReference type="InterPro" id="IPR000357">
    <property type="entry name" value="HEAT"/>
</dbReference>
<dbReference type="GO" id="GO:0005737">
    <property type="term" value="C:cytoplasm"/>
    <property type="evidence" value="ECO:0007669"/>
    <property type="project" value="UniProtKB-SubCell"/>
</dbReference>
<organism evidence="6 7">
    <name type="scientific">Anisodus acutangulus</name>
    <dbReference type="NCBI Taxonomy" id="402998"/>
    <lineage>
        <taxon>Eukaryota</taxon>
        <taxon>Viridiplantae</taxon>
        <taxon>Streptophyta</taxon>
        <taxon>Embryophyta</taxon>
        <taxon>Tracheophyta</taxon>
        <taxon>Spermatophyta</taxon>
        <taxon>Magnoliopsida</taxon>
        <taxon>eudicotyledons</taxon>
        <taxon>Gunneridae</taxon>
        <taxon>Pentapetalae</taxon>
        <taxon>asterids</taxon>
        <taxon>lamiids</taxon>
        <taxon>Solanales</taxon>
        <taxon>Solanaceae</taxon>
        <taxon>Solanoideae</taxon>
        <taxon>Hyoscyameae</taxon>
        <taxon>Anisodus</taxon>
    </lineage>
</organism>
<dbReference type="OrthoDB" id="1304972at2759"/>
<protein>
    <submittedName>
        <fullName evidence="6">Uncharacterized protein</fullName>
    </submittedName>
</protein>
<evidence type="ECO:0000256" key="2">
    <source>
        <dbReference type="ARBA" id="ARBA00022448"/>
    </source>
</evidence>
<evidence type="ECO:0000256" key="1">
    <source>
        <dbReference type="ARBA" id="ARBA00004496"/>
    </source>
</evidence>
<dbReference type="Pfam" id="PF02985">
    <property type="entry name" value="HEAT"/>
    <property type="match status" value="1"/>
</dbReference>
<dbReference type="SUPFAM" id="SSF48371">
    <property type="entry name" value="ARM repeat"/>
    <property type="match status" value="1"/>
</dbReference>
<dbReference type="AlphaFoldDB" id="A0A9Q1QXA1"/>